<evidence type="ECO:0000256" key="2">
    <source>
        <dbReference type="ARBA" id="ARBA00007651"/>
    </source>
</evidence>
<feature type="region of interest" description="Disordered" evidence="9">
    <location>
        <begin position="46"/>
        <end position="68"/>
    </location>
</feature>
<dbReference type="PANTHER" id="PTHR33573">
    <property type="entry name" value="CASP-LIKE PROTEIN 4A4"/>
    <property type="match status" value="1"/>
</dbReference>
<protein>
    <recommendedName>
        <fullName evidence="8">CASP-like protein</fullName>
    </recommendedName>
</protein>
<sequence>MHSPTYRSNTSFYLMSHIKIITTCYNHIFPQEPQKETNKIEKIKMEKSNDHDKANHGGSGGGATEKWEEVGPGMRTAETMLRLAPVGLCVAALVVMLKDSEDNEFGSISYSNLTAFRYLVHANGICAGYSLLSAAIAAMPRSSSTMPRVWTFFCLDQLLTYLVLAAGAVSAEVLYLAYNGDAAITWSDACSSYGSFCHKATASVIITFFVVCFYVVLSLISSYKLFTRFDPPSIVDSDKNIEVAVFGS</sequence>
<feature type="domain" description="Casparian strip membrane protein" evidence="10">
    <location>
        <begin position="73"/>
        <end position="212"/>
    </location>
</feature>
<feature type="transmembrane region" description="Helical" evidence="8">
    <location>
        <begin position="118"/>
        <end position="138"/>
    </location>
</feature>
<reference evidence="12" key="2">
    <citation type="submission" date="2025-08" db="UniProtKB">
        <authorList>
            <consortium name="RefSeq"/>
        </authorList>
    </citation>
    <scope>IDENTIFICATION</scope>
    <source>
        <tissue evidence="12">Leaf</tissue>
    </source>
</reference>
<comment type="similarity">
    <text evidence="2 8">Belongs to the Casparian strip membrane proteins (CASP) family.</text>
</comment>
<evidence type="ECO:0000256" key="1">
    <source>
        <dbReference type="ARBA" id="ARBA00004651"/>
    </source>
</evidence>
<feature type="transmembrane region" description="Helical" evidence="8">
    <location>
        <begin position="198"/>
        <end position="220"/>
    </location>
</feature>
<comment type="caution">
    <text evidence="8">Lacks conserved residue(s) required for the propagation of feature annotation.</text>
</comment>
<evidence type="ECO:0000313" key="11">
    <source>
        <dbReference type="Proteomes" id="UP000694864"/>
    </source>
</evidence>
<dbReference type="Proteomes" id="UP000694864">
    <property type="component" value="Chromosome 14"/>
</dbReference>
<keyword evidence="11" id="KW-1185">Reference proteome</keyword>
<organism evidence="11 12">
    <name type="scientific">Camelina sativa</name>
    <name type="common">False flax</name>
    <name type="synonym">Myagrum sativum</name>
    <dbReference type="NCBI Taxonomy" id="90675"/>
    <lineage>
        <taxon>Eukaryota</taxon>
        <taxon>Viridiplantae</taxon>
        <taxon>Streptophyta</taxon>
        <taxon>Embryophyta</taxon>
        <taxon>Tracheophyta</taxon>
        <taxon>Spermatophyta</taxon>
        <taxon>Magnoliopsida</taxon>
        <taxon>eudicotyledons</taxon>
        <taxon>Gunneridae</taxon>
        <taxon>Pentapetalae</taxon>
        <taxon>rosids</taxon>
        <taxon>malvids</taxon>
        <taxon>Brassicales</taxon>
        <taxon>Brassicaceae</taxon>
        <taxon>Camelineae</taxon>
        <taxon>Camelina</taxon>
    </lineage>
</organism>
<feature type="compositionally biased region" description="Basic and acidic residues" evidence="9">
    <location>
        <begin position="46"/>
        <end position="55"/>
    </location>
</feature>
<evidence type="ECO:0000313" key="12">
    <source>
        <dbReference type="RefSeq" id="XP_010459293.1"/>
    </source>
</evidence>
<keyword evidence="7 8" id="KW-0472">Membrane</keyword>
<evidence type="ECO:0000259" key="10">
    <source>
        <dbReference type="Pfam" id="PF04535"/>
    </source>
</evidence>
<dbReference type="InterPro" id="IPR006702">
    <property type="entry name" value="CASP_dom"/>
</dbReference>
<feature type="transmembrane region" description="Helical" evidence="8">
    <location>
        <begin position="158"/>
        <end position="178"/>
    </location>
</feature>
<dbReference type="PANTHER" id="PTHR33573:SF46">
    <property type="entry name" value="CASP-LIKE PROTEIN 2A1"/>
    <property type="match status" value="1"/>
</dbReference>
<evidence type="ECO:0000256" key="4">
    <source>
        <dbReference type="ARBA" id="ARBA00022475"/>
    </source>
</evidence>
<keyword evidence="5 8" id="KW-0812">Transmembrane</keyword>
<gene>
    <name evidence="12" type="primary">LOC104740412</name>
</gene>
<accession>A0ABM0VPL8</accession>
<dbReference type="Pfam" id="PF04535">
    <property type="entry name" value="CASP_dom"/>
    <property type="match status" value="1"/>
</dbReference>
<comment type="subcellular location">
    <subcellularLocation>
        <location evidence="1 8">Cell membrane</location>
        <topology evidence="1 8">Multi-pass membrane protein</topology>
    </subcellularLocation>
</comment>
<name>A0ABM0VPL8_CAMSA</name>
<reference evidence="11" key="1">
    <citation type="journal article" date="2014" name="Nat. Commun.">
        <title>The emerging biofuel crop Camelina sativa retains a highly undifferentiated hexaploid genome structure.</title>
        <authorList>
            <person name="Kagale S."/>
            <person name="Koh C."/>
            <person name="Nixon J."/>
            <person name="Bollina V."/>
            <person name="Clarke W.E."/>
            <person name="Tuteja R."/>
            <person name="Spillane C."/>
            <person name="Robinson S.J."/>
            <person name="Links M.G."/>
            <person name="Clarke C."/>
            <person name="Higgins E.E."/>
            <person name="Huebert T."/>
            <person name="Sharpe A.G."/>
            <person name="Parkin I.A."/>
        </authorList>
    </citation>
    <scope>NUCLEOTIDE SEQUENCE [LARGE SCALE GENOMIC DNA]</scope>
    <source>
        <strain evidence="11">cv. DH55</strain>
    </source>
</reference>
<proteinExistence type="inferred from homology"/>
<keyword evidence="6 8" id="KW-1133">Transmembrane helix</keyword>
<evidence type="ECO:0000256" key="8">
    <source>
        <dbReference type="RuleBase" id="RU361233"/>
    </source>
</evidence>
<dbReference type="RefSeq" id="XP_010459293.1">
    <property type="nucleotide sequence ID" value="XM_010460991.2"/>
</dbReference>
<comment type="subunit">
    <text evidence="3 8">Homodimer and heterodimers.</text>
</comment>
<evidence type="ECO:0000256" key="6">
    <source>
        <dbReference type="ARBA" id="ARBA00022989"/>
    </source>
</evidence>
<dbReference type="GeneID" id="104740412"/>
<keyword evidence="4 8" id="KW-1003">Cell membrane</keyword>
<evidence type="ECO:0000256" key="7">
    <source>
        <dbReference type="ARBA" id="ARBA00023136"/>
    </source>
</evidence>
<dbReference type="NCBIfam" id="TIGR01569">
    <property type="entry name" value="A_tha_TIGR01569"/>
    <property type="match status" value="1"/>
</dbReference>
<dbReference type="InterPro" id="IPR006459">
    <property type="entry name" value="CASP/CASPL"/>
</dbReference>
<evidence type="ECO:0000256" key="9">
    <source>
        <dbReference type="SAM" id="MobiDB-lite"/>
    </source>
</evidence>
<evidence type="ECO:0000256" key="5">
    <source>
        <dbReference type="ARBA" id="ARBA00022692"/>
    </source>
</evidence>
<evidence type="ECO:0000256" key="3">
    <source>
        <dbReference type="ARBA" id="ARBA00011489"/>
    </source>
</evidence>